<evidence type="ECO:0000256" key="2">
    <source>
        <dbReference type="ARBA" id="ARBA00004613"/>
    </source>
</evidence>
<evidence type="ECO:0000256" key="11">
    <source>
        <dbReference type="ARBA" id="ARBA00023157"/>
    </source>
</evidence>
<dbReference type="PANTHER" id="PTHR37928">
    <property type="entry name" value="CFEM DOMAIN PROTEIN (AFU_ORTHOLOGUE AFUA_6G14090)"/>
    <property type="match status" value="1"/>
</dbReference>
<keyword evidence="13" id="KW-0449">Lipoprotein</keyword>
<comment type="caution">
    <text evidence="17">The sequence shown here is derived from an EMBL/GenBank/DDBJ whole genome shotgun (WGS) entry which is preliminary data.</text>
</comment>
<gene>
    <name evidence="17" type="ORF">EW026_g2243</name>
</gene>
<keyword evidence="5" id="KW-0964">Secreted</keyword>
<dbReference type="SMART" id="SM00747">
    <property type="entry name" value="CFEM"/>
    <property type="match status" value="1"/>
</dbReference>
<evidence type="ECO:0000256" key="9">
    <source>
        <dbReference type="ARBA" id="ARBA00023004"/>
    </source>
</evidence>
<protein>
    <recommendedName>
        <fullName evidence="16">CFEM domain-containing protein</fullName>
    </recommendedName>
</protein>
<dbReference type="GO" id="GO:0005576">
    <property type="term" value="C:extracellular region"/>
    <property type="evidence" value="ECO:0007669"/>
    <property type="project" value="UniProtKB-SubCell"/>
</dbReference>
<keyword evidence="9" id="KW-0408">Iron</keyword>
<comment type="similarity">
    <text evidence="3">Belongs to the RBT5 family.</text>
</comment>
<keyword evidence="18" id="KW-1185">Reference proteome</keyword>
<organism evidence="17 18">
    <name type="scientific">Hermanssonia centrifuga</name>
    <dbReference type="NCBI Taxonomy" id="98765"/>
    <lineage>
        <taxon>Eukaryota</taxon>
        <taxon>Fungi</taxon>
        <taxon>Dikarya</taxon>
        <taxon>Basidiomycota</taxon>
        <taxon>Agaricomycotina</taxon>
        <taxon>Agaricomycetes</taxon>
        <taxon>Polyporales</taxon>
        <taxon>Meruliaceae</taxon>
        <taxon>Hermanssonia</taxon>
    </lineage>
</organism>
<comment type="subcellular location">
    <subcellularLocation>
        <location evidence="1">Cell membrane</location>
        <topology evidence="1">Lipid-anchor</topology>
        <topology evidence="1">GPI-anchor</topology>
    </subcellularLocation>
    <subcellularLocation>
        <location evidence="2">Secreted</location>
    </subcellularLocation>
</comment>
<dbReference type="InterPro" id="IPR051735">
    <property type="entry name" value="CFEM_domain"/>
</dbReference>
<feature type="signal peptide" evidence="15">
    <location>
        <begin position="1"/>
        <end position="19"/>
    </location>
</feature>
<evidence type="ECO:0000256" key="12">
    <source>
        <dbReference type="ARBA" id="ARBA00023180"/>
    </source>
</evidence>
<feature type="region of interest" description="Disordered" evidence="14">
    <location>
        <begin position="96"/>
        <end position="150"/>
    </location>
</feature>
<keyword evidence="7" id="KW-0479">Metal-binding</keyword>
<reference evidence="17 18" key="1">
    <citation type="submission" date="2019-02" db="EMBL/GenBank/DDBJ databases">
        <title>Genome sequencing of the rare red list fungi Phlebia centrifuga.</title>
        <authorList>
            <person name="Buettner E."/>
            <person name="Kellner H."/>
        </authorList>
    </citation>
    <scope>NUCLEOTIDE SEQUENCE [LARGE SCALE GENOMIC DNA]</scope>
    <source>
        <strain evidence="17 18">DSM 108282</strain>
    </source>
</reference>
<keyword evidence="8 15" id="KW-0732">Signal</keyword>
<evidence type="ECO:0000256" key="6">
    <source>
        <dbReference type="ARBA" id="ARBA00022617"/>
    </source>
</evidence>
<keyword evidence="6" id="KW-0349">Heme</keyword>
<feature type="chain" id="PRO_5020580265" description="CFEM domain-containing protein" evidence="15">
    <location>
        <begin position="20"/>
        <end position="170"/>
    </location>
</feature>
<accession>A0A4S4KPU7</accession>
<dbReference type="EMBL" id="SGPJ01000055">
    <property type="protein sequence ID" value="THH00251.1"/>
    <property type="molecule type" value="Genomic_DNA"/>
</dbReference>
<evidence type="ECO:0000256" key="5">
    <source>
        <dbReference type="ARBA" id="ARBA00022525"/>
    </source>
</evidence>
<dbReference type="Pfam" id="PF05730">
    <property type="entry name" value="CFEM"/>
    <property type="match status" value="1"/>
</dbReference>
<dbReference type="Proteomes" id="UP000309038">
    <property type="component" value="Unassembled WGS sequence"/>
</dbReference>
<evidence type="ECO:0000313" key="18">
    <source>
        <dbReference type="Proteomes" id="UP000309038"/>
    </source>
</evidence>
<evidence type="ECO:0000256" key="10">
    <source>
        <dbReference type="ARBA" id="ARBA00023136"/>
    </source>
</evidence>
<dbReference type="PANTHER" id="PTHR37928:SF2">
    <property type="entry name" value="GPI ANCHORED CFEM DOMAIN PROTEIN (AFU_ORTHOLOGUE AFUA_6G10580)"/>
    <property type="match status" value="1"/>
</dbReference>
<evidence type="ECO:0000256" key="8">
    <source>
        <dbReference type="ARBA" id="ARBA00022729"/>
    </source>
</evidence>
<evidence type="ECO:0000256" key="15">
    <source>
        <dbReference type="SAM" id="SignalP"/>
    </source>
</evidence>
<keyword evidence="4" id="KW-1003">Cell membrane</keyword>
<evidence type="ECO:0000256" key="7">
    <source>
        <dbReference type="ARBA" id="ARBA00022723"/>
    </source>
</evidence>
<dbReference type="GO" id="GO:0046872">
    <property type="term" value="F:metal ion binding"/>
    <property type="evidence" value="ECO:0007669"/>
    <property type="project" value="UniProtKB-KW"/>
</dbReference>
<name>A0A4S4KPU7_9APHY</name>
<dbReference type="GO" id="GO:0005886">
    <property type="term" value="C:plasma membrane"/>
    <property type="evidence" value="ECO:0007669"/>
    <property type="project" value="UniProtKB-SubCell"/>
</dbReference>
<feature type="domain" description="CFEM" evidence="16">
    <location>
        <begin position="1"/>
        <end position="114"/>
    </location>
</feature>
<evidence type="ECO:0000313" key="17">
    <source>
        <dbReference type="EMBL" id="THH00251.1"/>
    </source>
</evidence>
<keyword evidence="12" id="KW-0325">Glycoprotein</keyword>
<evidence type="ECO:0000256" key="4">
    <source>
        <dbReference type="ARBA" id="ARBA00022475"/>
    </source>
</evidence>
<evidence type="ECO:0000256" key="13">
    <source>
        <dbReference type="ARBA" id="ARBA00023288"/>
    </source>
</evidence>
<evidence type="ECO:0000256" key="1">
    <source>
        <dbReference type="ARBA" id="ARBA00004609"/>
    </source>
</evidence>
<dbReference type="PROSITE" id="PS52012">
    <property type="entry name" value="CFEM"/>
    <property type="match status" value="1"/>
</dbReference>
<evidence type="ECO:0000259" key="16">
    <source>
        <dbReference type="PROSITE" id="PS52012"/>
    </source>
</evidence>
<evidence type="ECO:0000256" key="14">
    <source>
        <dbReference type="SAM" id="MobiDB-lite"/>
    </source>
</evidence>
<evidence type="ECO:0000256" key="3">
    <source>
        <dbReference type="ARBA" id="ARBA00010031"/>
    </source>
</evidence>
<keyword evidence="10" id="KW-0472">Membrane</keyword>
<dbReference type="InterPro" id="IPR008427">
    <property type="entry name" value="Extracellular_membr_CFEM_dom"/>
</dbReference>
<dbReference type="AlphaFoldDB" id="A0A4S4KPU7"/>
<sequence length="170" mass="16531">MRFSLAAFFLTAAVSTASAATLFPRQSFPACSDDCILNPPNLFGCDANDNKCLCSSTQYVAATTACIASACSAQDAASADSLSQSLCEQVGITLTATSTSSSSAPSSSSTAPSGSSSSGGSPAASSSSDSSPPSSSSTAPTPTPTTNAAMSAGTNTFVGLAALLLAALNL</sequence>
<proteinExistence type="inferred from homology"/>
<keyword evidence="11" id="KW-1015">Disulfide bond</keyword>